<sequence>MSLRGLVLLCSAWALAGGCAAQKLRIGAEDDWRPYAYVADGKPAGFAVDLARAAWAAAGVDVELVPLPYARCMKEVDNNRLAGCFDTLRDARTEGKYRWHKHPLFKARIAIYGRSNQPDSKVDLQALRGTRVGVTNGYDYGEAFDSDPYMLRDVSSSDLTSLRKLVAGRVDYALVFDRVATQIASIHPELAQGFKQRGVLVEPQLYISFARDFPGIERTIAQFDDGLEKVRKSGEYARIEARWKP</sequence>
<keyword evidence="1 2" id="KW-0732">Signal</keyword>
<dbReference type="PANTHER" id="PTHR35936">
    <property type="entry name" value="MEMBRANE-BOUND LYTIC MUREIN TRANSGLYCOSYLASE F"/>
    <property type="match status" value="1"/>
</dbReference>
<evidence type="ECO:0000259" key="3">
    <source>
        <dbReference type="SMART" id="SM00062"/>
    </source>
</evidence>
<evidence type="ECO:0000313" key="4">
    <source>
        <dbReference type="EMBL" id="MDR7306396.1"/>
    </source>
</evidence>
<feature type="chain" id="PRO_5046510698" evidence="2">
    <location>
        <begin position="17"/>
        <end position="245"/>
    </location>
</feature>
<evidence type="ECO:0000256" key="2">
    <source>
        <dbReference type="SAM" id="SignalP"/>
    </source>
</evidence>
<proteinExistence type="predicted"/>
<gene>
    <name evidence="4" type="ORF">J2X15_001679</name>
</gene>
<dbReference type="SUPFAM" id="SSF53850">
    <property type="entry name" value="Periplasmic binding protein-like II"/>
    <property type="match status" value="1"/>
</dbReference>
<dbReference type="PANTHER" id="PTHR35936:SF6">
    <property type="entry name" value="AMINO ACID ABC TRANSPORTER SUBSTRATE-BINDING PAAT FAMILY PROTEIN"/>
    <property type="match status" value="1"/>
</dbReference>
<name>A0ABU1ZLG6_9BURK</name>
<dbReference type="PROSITE" id="PS51257">
    <property type="entry name" value="PROKAR_LIPOPROTEIN"/>
    <property type="match status" value="1"/>
</dbReference>
<dbReference type="EMBL" id="JAVDXO010000003">
    <property type="protein sequence ID" value="MDR7306396.1"/>
    <property type="molecule type" value="Genomic_DNA"/>
</dbReference>
<evidence type="ECO:0000313" key="5">
    <source>
        <dbReference type="Proteomes" id="UP001268089"/>
    </source>
</evidence>
<dbReference type="InterPro" id="IPR001638">
    <property type="entry name" value="Solute-binding_3/MltF_N"/>
</dbReference>
<organism evidence="4 5">
    <name type="scientific">Rhodoferax saidenbachensis</name>
    <dbReference type="NCBI Taxonomy" id="1484693"/>
    <lineage>
        <taxon>Bacteria</taxon>
        <taxon>Pseudomonadati</taxon>
        <taxon>Pseudomonadota</taxon>
        <taxon>Betaproteobacteria</taxon>
        <taxon>Burkholderiales</taxon>
        <taxon>Comamonadaceae</taxon>
        <taxon>Rhodoferax</taxon>
    </lineage>
</organism>
<evidence type="ECO:0000256" key="1">
    <source>
        <dbReference type="ARBA" id="ARBA00022729"/>
    </source>
</evidence>
<comment type="caution">
    <text evidence="4">The sequence shown here is derived from an EMBL/GenBank/DDBJ whole genome shotgun (WGS) entry which is preliminary data.</text>
</comment>
<dbReference type="Pfam" id="PF00497">
    <property type="entry name" value="SBP_bac_3"/>
    <property type="match status" value="1"/>
</dbReference>
<keyword evidence="5" id="KW-1185">Reference proteome</keyword>
<feature type="signal peptide" evidence="2">
    <location>
        <begin position="1"/>
        <end position="16"/>
    </location>
</feature>
<feature type="domain" description="Solute-binding protein family 3/N-terminal" evidence="3">
    <location>
        <begin position="23"/>
        <end position="245"/>
    </location>
</feature>
<dbReference type="SMART" id="SM00062">
    <property type="entry name" value="PBPb"/>
    <property type="match status" value="1"/>
</dbReference>
<dbReference type="Proteomes" id="UP001268089">
    <property type="component" value="Unassembled WGS sequence"/>
</dbReference>
<dbReference type="Gene3D" id="3.40.190.10">
    <property type="entry name" value="Periplasmic binding protein-like II"/>
    <property type="match status" value="2"/>
</dbReference>
<dbReference type="RefSeq" id="WP_310341417.1">
    <property type="nucleotide sequence ID" value="NZ_JAVDXO010000003.1"/>
</dbReference>
<protein>
    <submittedName>
        <fullName evidence="4">Polar amino acid transport system substrate-binding protein</fullName>
    </submittedName>
</protein>
<reference evidence="4 5" key="1">
    <citation type="submission" date="2023-07" db="EMBL/GenBank/DDBJ databases">
        <title>Sorghum-associated microbial communities from plants grown in Nebraska, USA.</title>
        <authorList>
            <person name="Schachtman D."/>
        </authorList>
    </citation>
    <scope>NUCLEOTIDE SEQUENCE [LARGE SCALE GENOMIC DNA]</scope>
    <source>
        <strain evidence="4 5">BE308</strain>
    </source>
</reference>
<accession>A0ABU1ZLG6</accession>